<feature type="region of interest" description="Disordered" evidence="1">
    <location>
        <begin position="1"/>
        <end position="104"/>
    </location>
</feature>
<organism evidence="2 3">
    <name type="scientific">Thelonectria olida</name>
    <dbReference type="NCBI Taxonomy" id="1576542"/>
    <lineage>
        <taxon>Eukaryota</taxon>
        <taxon>Fungi</taxon>
        <taxon>Dikarya</taxon>
        <taxon>Ascomycota</taxon>
        <taxon>Pezizomycotina</taxon>
        <taxon>Sordariomycetes</taxon>
        <taxon>Hypocreomycetidae</taxon>
        <taxon>Hypocreales</taxon>
        <taxon>Nectriaceae</taxon>
        <taxon>Thelonectria</taxon>
    </lineage>
</organism>
<dbReference type="AlphaFoldDB" id="A0A9P8WA60"/>
<proteinExistence type="predicted"/>
<gene>
    <name evidence="2" type="ORF">B0T10DRAFT_482098</name>
</gene>
<name>A0A9P8WA60_9HYPO</name>
<comment type="caution">
    <text evidence="2">The sequence shown here is derived from an EMBL/GenBank/DDBJ whole genome shotgun (WGS) entry which is preliminary data.</text>
</comment>
<feature type="compositionally biased region" description="Basic and acidic residues" evidence="1">
    <location>
        <begin position="44"/>
        <end position="60"/>
    </location>
</feature>
<dbReference type="OrthoDB" id="4161095at2759"/>
<dbReference type="EMBL" id="JAGPYM010000006">
    <property type="protein sequence ID" value="KAH6893364.1"/>
    <property type="molecule type" value="Genomic_DNA"/>
</dbReference>
<dbReference type="Proteomes" id="UP000777438">
    <property type="component" value="Unassembled WGS sequence"/>
</dbReference>
<sequence>MPTYYSSSSSQSYVSRSSHNGRTESHSYSEQTQTDPQGTTIRRAYRDNEKPVEYTEEHYPSSRRLGASGGQDTSRRIEDISEQEADRRYKEAIENEYAKREGGA</sequence>
<feature type="compositionally biased region" description="Basic and acidic residues" evidence="1">
    <location>
        <begin position="73"/>
        <end position="104"/>
    </location>
</feature>
<evidence type="ECO:0000256" key="1">
    <source>
        <dbReference type="SAM" id="MobiDB-lite"/>
    </source>
</evidence>
<evidence type="ECO:0000313" key="2">
    <source>
        <dbReference type="EMBL" id="KAH6893364.1"/>
    </source>
</evidence>
<feature type="compositionally biased region" description="Low complexity" evidence="1">
    <location>
        <begin position="1"/>
        <end position="18"/>
    </location>
</feature>
<protein>
    <submittedName>
        <fullName evidence="2">Uncharacterized protein</fullName>
    </submittedName>
</protein>
<accession>A0A9P8WA60</accession>
<evidence type="ECO:0000313" key="3">
    <source>
        <dbReference type="Proteomes" id="UP000777438"/>
    </source>
</evidence>
<keyword evidence="3" id="KW-1185">Reference proteome</keyword>
<reference evidence="2 3" key="1">
    <citation type="journal article" date="2021" name="Nat. Commun.">
        <title>Genetic determinants of endophytism in the Arabidopsis root mycobiome.</title>
        <authorList>
            <person name="Mesny F."/>
            <person name="Miyauchi S."/>
            <person name="Thiergart T."/>
            <person name="Pickel B."/>
            <person name="Atanasova L."/>
            <person name="Karlsson M."/>
            <person name="Huettel B."/>
            <person name="Barry K.W."/>
            <person name="Haridas S."/>
            <person name="Chen C."/>
            <person name="Bauer D."/>
            <person name="Andreopoulos W."/>
            <person name="Pangilinan J."/>
            <person name="LaButti K."/>
            <person name="Riley R."/>
            <person name="Lipzen A."/>
            <person name="Clum A."/>
            <person name="Drula E."/>
            <person name="Henrissat B."/>
            <person name="Kohler A."/>
            <person name="Grigoriev I.V."/>
            <person name="Martin F.M."/>
            <person name="Hacquard S."/>
        </authorList>
    </citation>
    <scope>NUCLEOTIDE SEQUENCE [LARGE SCALE GENOMIC DNA]</scope>
    <source>
        <strain evidence="2 3">MPI-CAGE-CH-0241</strain>
    </source>
</reference>
<feature type="compositionally biased region" description="Polar residues" evidence="1">
    <location>
        <begin position="28"/>
        <end position="40"/>
    </location>
</feature>